<dbReference type="EMBL" id="FMZO01000007">
    <property type="protein sequence ID" value="SDD27695.1"/>
    <property type="molecule type" value="Genomic_DNA"/>
</dbReference>
<organism evidence="1 2">
    <name type="scientific">Niabella drilacis (strain DSM 25811 / CCM 8410 / CCUG 62505 / LMG 26954 / E90)</name>
    <dbReference type="NCBI Taxonomy" id="1285928"/>
    <lineage>
        <taxon>Bacteria</taxon>
        <taxon>Pseudomonadati</taxon>
        <taxon>Bacteroidota</taxon>
        <taxon>Chitinophagia</taxon>
        <taxon>Chitinophagales</taxon>
        <taxon>Chitinophagaceae</taxon>
        <taxon>Niabella</taxon>
    </lineage>
</organism>
<keyword evidence="2" id="KW-1185">Reference proteome</keyword>
<dbReference type="STRING" id="1285928.SAMN04487894_107194"/>
<evidence type="ECO:0000313" key="2">
    <source>
        <dbReference type="Proteomes" id="UP000198757"/>
    </source>
</evidence>
<dbReference type="Proteomes" id="UP000198757">
    <property type="component" value="Unassembled WGS sequence"/>
</dbReference>
<reference evidence="2" key="1">
    <citation type="submission" date="2016-10" db="EMBL/GenBank/DDBJ databases">
        <authorList>
            <person name="Varghese N."/>
            <person name="Submissions S."/>
        </authorList>
    </citation>
    <scope>NUCLEOTIDE SEQUENCE [LARGE SCALE GENOMIC DNA]</scope>
    <source>
        <strain evidence="2">DSM 25811 / CCM 8410 / LMG 26954 / E90</strain>
    </source>
</reference>
<dbReference type="RefSeq" id="WP_176954426.1">
    <property type="nucleotide sequence ID" value="NZ_FMZO01000007.1"/>
</dbReference>
<gene>
    <name evidence="1" type="ORF">SAMN04487894_107194</name>
</gene>
<accession>A0A1G6TH81</accession>
<sequence length="45" mass="4856">MNAAGEQAGITGVGDHTLRAFFLHISGQHIPLYSITGHLYNQTDC</sequence>
<evidence type="ECO:0000313" key="1">
    <source>
        <dbReference type="EMBL" id="SDD27695.1"/>
    </source>
</evidence>
<proteinExistence type="predicted"/>
<dbReference type="AlphaFoldDB" id="A0A1G6TH81"/>
<protein>
    <submittedName>
        <fullName evidence="1">Uncharacterized protein</fullName>
    </submittedName>
</protein>
<name>A0A1G6TH81_NIADE</name>